<sequence>MPRGRRCPKPPSLWIKTFEIPILILYVIYIIQFPTHLSNGWPILIAWKLILIAWQNSLRRRIAEGRYRHTSSAIFHLLLLFKLKIITSVYDLFWNSKLSDIDPAVHTYGRLYVAQSLVINTRQFYAMYLYVHELAEVRKNDRHRP</sequence>
<protein>
    <submittedName>
        <fullName evidence="2">Uncharacterized protein</fullName>
    </submittedName>
</protein>
<evidence type="ECO:0000313" key="2">
    <source>
        <dbReference type="EMBL" id="UMM30382.1"/>
    </source>
</evidence>
<dbReference type="AlphaFoldDB" id="A0AAE9EXT3"/>
<keyword evidence="1" id="KW-1133">Transmembrane helix</keyword>
<feature type="transmembrane region" description="Helical" evidence="1">
    <location>
        <begin position="12"/>
        <end position="31"/>
    </location>
</feature>
<accession>A0AAE9EXT3</accession>
<evidence type="ECO:0000256" key="1">
    <source>
        <dbReference type="SAM" id="Phobius"/>
    </source>
</evidence>
<keyword evidence="1" id="KW-0812">Transmembrane</keyword>
<evidence type="ECO:0000313" key="3">
    <source>
        <dbReference type="Proteomes" id="UP000829354"/>
    </source>
</evidence>
<organism evidence="2 3">
    <name type="scientific">Caenorhabditis briggsae</name>
    <dbReference type="NCBI Taxonomy" id="6238"/>
    <lineage>
        <taxon>Eukaryota</taxon>
        <taxon>Metazoa</taxon>
        <taxon>Ecdysozoa</taxon>
        <taxon>Nematoda</taxon>
        <taxon>Chromadorea</taxon>
        <taxon>Rhabditida</taxon>
        <taxon>Rhabditina</taxon>
        <taxon>Rhabditomorpha</taxon>
        <taxon>Rhabditoidea</taxon>
        <taxon>Rhabditidae</taxon>
        <taxon>Peloderinae</taxon>
        <taxon>Caenorhabditis</taxon>
    </lineage>
</organism>
<feature type="transmembrane region" description="Helical" evidence="1">
    <location>
        <begin position="37"/>
        <end position="54"/>
    </location>
</feature>
<reference evidence="2 3" key="1">
    <citation type="submission" date="2022-04" db="EMBL/GenBank/DDBJ databases">
        <title>Chromosome-level reference genomes for two strains of Caenorhabditis briggsae: an improved platform for comparative genomics.</title>
        <authorList>
            <person name="Stevens L."/>
            <person name="Andersen E."/>
        </authorList>
    </citation>
    <scope>NUCLEOTIDE SEQUENCE [LARGE SCALE GENOMIC DNA]</scope>
    <source>
        <strain evidence="2">VX34</strain>
        <tissue evidence="2">Whole-organism</tissue>
    </source>
</reference>
<dbReference type="EMBL" id="CP092623">
    <property type="protein sequence ID" value="UMM30382.1"/>
    <property type="molecule type" value="Genomic_DNA"/>
</dbReference>
<keyword evidence="1" id="KW-0472">Membrane</keyword>
<dbReference type="Proteomes" id="UP000829354">
    <property type="component" value="Chromosome IV"/>
</dbReference>
<proteinExistence type="predicted"/>
<name>A0AAE9EXT3_CAEBR</name>
<gene>
    <name evidence="2" type="ORF">L5515_012286</name>
</gene>
<keyword evidence="3" id="KW-1185">Reference proteome</keyword>